<dbReference type="Pfam" id="PF01328">
    <property type="entry name" value="Peroxidase_2"/>
    <property type="match status" value="2"/>
</dbReference>
<dbReference type="InterPro" id="IPR000028">
    <property type="entry name" value="Chloroperoxidase"/>
</dbReference>
<gene>
    <name evidence="9" type="ORF">FA13DRAFT_1800796</name>
</gene>
<comment type="cofactor">
    <cofactor evidence="1">
        <name>heme b</name>
        <dbReference type="ChEBI" id="CHEBI:60344"/>
    </cofactor>
</comment>
<evidence type="ECO:0000259" key="8">
    <source>
        <dbReference type="PROSITE" id="PS51405"/>
    </source>
</evidence>
<proteinExistence type="inferred from homology"/>
<dbReference type="AlphaFoldDB" id="A0A4Y7SFY5"/>
<evidence type="ECO:0000256" key="2">
    <source>
        <dbReference type="ARBA" id="ARBA00022559"/>
    </source>
</evidence>
<keyword evidence="5" id="KW-0560">Oxidoreductase</keyword>
<dbReference type="Gene3D" id="1.10.489.10">
    <property type="entry name" value="Chloroperoxidase-like"/>
    <property type="match status" value="2"/>
</dbReference>
<name>A0A4Y7SFY5_COPMI</name>
<reference evidence="9 10" key="1">
    <citation type="journal article" date="2019" name="Nat. Ecol. Evol.">
        <title>Megaphylogeny resolves global patterns of mushroom evolution.</title>
        <authorList>
            <person name="Varga T."/>
            <person name="Krizsan K."/>
            <person name="Foldi C."/>
            <person name="Dima B."/>
            <person name="Sanchez-Garcia M."/>
            <person name="Sanchez-Ramirez S."/>
            <person name="Szollosi G.J."/>
            <person name="Szarkandi J.G."/>
            <person name="Papp V."/>
            <person name="Albert L."/>
            <person name="Andreopoulos W."/>
            <person name="Angelini C."/>
            <person name="Antonin V."/>
            <person name="Barry K.W."/>
            <person name="Bougher N.L."/>
            <person name="Buchanan P."/>
            <person name="Buyck B."/>
            <person name="Bense V."/>
            <person name="Catcheside P."/>
            <person name="Chovatia M."/>
            <person name="Cooper J."/>
            <person name="Damon W."/>
            <person name="Desjardin D."/>
            <person name="Finy P."/>
            <person name="Geml J."/>
            <person name="Haridas S."/>
            <person name="Hughes K."/>
            <person name="Justo A."/>
            <person name="Karasinski D."/>
            <person name="Kautmanova I."/>
            <person name="Kiss B."/>
            <person name="Kocsube S."/>
            <person name="Kotiranta H."/>
            <person name="LaButti K.M."/>
            <person name="Lechner B.E."/>
            <person name="Liimatainen K."/>
            <person name="Lipzen A."/>
            <person name="Lukacs Z."/>
            <person name="Mihaltcheva S."/>
            <person name="Morgado L.N."/>
            <person name="Niskanen T."/>
            <person name="Noordeloos M.E."/>
            <person name="Ohm R.A."/>
            <person name="Ortiz-Santana B."/>
            <person name="Ovrebo C."/>
            <person name="Racz N."/>
            <person name="Riley R."/>
            <person name="Savchenko A."/>
            <person name="Shiryaev A."/>
            <person name="Soop K."/>
            <person name="Spirin V."/>
            <person name="Szebenyi C."/>
            <person name="Tomsovsky M."/>
            <person name="Tulloss R.E."/>
            <person name="Uehling J."/>
            <person name="Grigoriev I.V."/>
            <person name="Vagvolgyi C."/>
            <person name="Papp T."/>
            <person name="Martin F.M."/>
            <person name="Miettinen O."/>
            <person name="Hibbett D.S."/>
            <person name="Nagy L.G."/>
        </authorList>
    </citation>
    <scope>NUCLEOTIDE SEQUENCE [LARGE SCALE GENOMIC DNA]</scope>
    <source>
        <strain evidence="9 10">FP101781</strain>
    </source>
</reference>
<accession>A0A4Y7SFY5</accession>
<evidence type="ECO:0000256" key="3">
    <source>
        <dbReference type="ARBA" id="ARBA00022617"/>
    </source>
</evidence>
<sequence>MEASSQGRHAWPLPWRPGLNTLASHGYLPRDGVAIPAQLIQAVQEGFNMENGIARFVTYAAHLVDGNLVTDLFADFSKRYGGGLYNMTVAAELRYHRIQESIATNPQFDSRLLRFSTAYAEATFPCTFFVDGRISNRTTAGWDVTNTTLFFRDSEFPHDFWRAPFPTDPIGFNEIAQTHPMVPGRNVQGINSFTHDPSSADLADLCLIYNHLANVVVRGLYPNPKGVSKKNLIINSGHLYSGTPKQSGCEEVFPYGKL</sequence>
<keyword evidence="6" id="KW-0408">Iron</keyword>
<evidence type="ECO:0000313" key="9">
    <source>
        <dbReference type="EMBL" id="TEB20563.1"/>
    </source>
</evidence>
<dbReference type="OrthoDB" id="407298at2759"/>
<dbReference type="EMBL" id="QPFP01000136">
    <property type="protein sequence ID" value="TEB20563.1"/>
    <property type="molecule type" value="Genomic_DNA"/>
</dbReference>
<keyword evidence="2" id="KW-0575">Peroxidase</keyword>
<protein>
    <recommendedName>
        <fullName evidence="8">Heme haloperoxidase family profile domain-containing protein</fullName>
    </recommendedName>
</protein>
<evidence type="ECO:0000313" key="10">
    <source>
        <dbReference type="Proteomes" id="UP000298030"/>
    </source>
</evidence>
<comment type="caution">
    <text evidence="9">The sequence shown here is derived from an EMBL/GenBank/DDBJ whole genome shotgun (WGS) entry which is preliminary data.</text>
</comment>
<dbReference type="Proteomes" id="UP000298030">
    <property type="component" value="Unassembled WGS sequence"/>
</dbReference>
<evidence type="ECO:0000256" key="1">
    <source>
        <dbReference type="ARBA" id="ARBA00001970"/>
    </source>
</evidence>
<dbReference type="PANTHER" id="PTHR33577:SF16">
    <property type="entry name" value="HEME HALOPEROXIDASE FAMILY PROFILE DOMAIN-CONTAINING PROTEIN"/>
    <property type="match status" value="1"/>
</dbReference>
<keyword evidence="3" id="KW-0349">Heme</keyword>
<comment type="similarity">
    <text evidence="7">Belongs to the chloroperoxidase family.</text>
</comment>
<evidence type="ECO:0000256" key="4">
    <source>
        <dbReference type="ARBA" id="ARBA00022723"/>
    </source>
</evidence>
<evidence type="ECO:0000256" key="7">
    <source>
        <dbReference type="ARBA" id="ARBA00025795"/>
    </source>
</evidence>
<evidence type="ECO:0000256" key="5">
    <source>
        <dbReference type="ARBA" id="ARBA00023002"/>
    </source>
</evidence>
<keyword evidence="10" id="KW-1185">Reference proteome</keyword>
<dbReference type="GO" id="GO:0004601">
    <property type="term" value="F:peroxidase activity"/>
    <property type="evidence" value="ECO:0007669"/>
    <property type="project" value="UniProtKB-KW"/>
</dbReference>
<dbReference type="SUPFAM" id="SSF47571">
    <property type="entry name" value="Cloroperoxidase"/>
    <property type="match status" value="1"/>
</dbReference>
<organism evidence="9 10">
    <name type="scientific">Coprinellus micaceus</name>
    <name type="common">Glistening ink-cap mushroom</name>
    <name type="synonym">Coprinus micaceus</name>
    <dbReference type="NCBI Taxonomy" id="71717"/>
    <lineage>
        <taxon>Eukaryota</taxon>
        <taxon>Fungi</taxon>
        <taxon>Dikarya</taxon>
        <taxon>Basidiomycota</taxon>
        <taxon>Agaricomycotina</taxon>
        <taxon>Agaricomycetes</taxon>
        <taxon>Agaricomycetidae</taxon>
        <taxon>Agaricales</taxon>
        <taxon>Agaricineae</taxon>
        <taxon>Psathyrellaceae</taxon>
        <taxon>Coprinellus</taxon>
    </lineage>
</organism>
<dbReference type="GO" id="GO:0046872">
    <property type="term" value="F:metal ion binding"/>
    <property type="evidence" value="ECO:0007669"/>
    <property type="project" value="UniProtKB-KW"/>
</dbReference>
<dbReference type="InterPro" id="IPR036851">
    <property type="entry name" value="Chloroperoxidase-like_sf"/>
</dbReference>
<feature type="domain" description="Heme haloperoxidase family profile" evidence="8">
    <location>
        <begin position="17"/>
        <end position="177"/>
    </location>
</feature>
<dbReference type="PROSITE" id="PS51405">
    <property type="entry name" value="HEME_HALOPEROXIDASE"/>
    <property type="match status" value="1"/>
</dbReference>
<evidence type="ECO:0000256" key="6">
    <source>
        <dbReference type="ARBA" id="ARBA00023004"/>
    </source>
</evidence>
<keyword evidence="4" id="KW-0479">Metal-binding</keyword>
<dbReference type="PANTHER" id="PTHR33577">
    <property type="entry name" value="STERIGMATOCYSTIN BIOSYNTHESIS PEROXIDASE STCC-RELATED"/>
    <property type="match status" value="1"/>
</dbReference>